<dbReference type="RefSeq" id="WP_402379142.1">
    <property type="nucleotide sequence ID" value="NZ_JBIUYY010000003.1"/>
</dbReference>
<comment type="caution">
    <text evidence="3">The sequence shown here is derived from an EMBL/GenBank/DDBJ whole genome shotgun (WGS) entry which is preliminary data.</text>
</comment>
<dbReference type="Pfam" id="PF01648">
    <property type="entry name" value="ACPS"/>
    <property type="match status" value="1"/>
</dbReference>
<dbReference type="Gene3D" id="3.90.470.20">
    <property type="entry name" value="4'-phosphopantetheinyl transferase domain"/>
    <property type="match status" value="2"/>
</dbReference>
<dbReference type="InterPro" id="IPR008278">
    <property type="entry name" value="4-PPantetheinyl_Trfase_dom"/>
</dbReference>
<reference evidence="3 4" key="1">
    <citation type="submission" date="2024-10" db="EMBL/GenBank/DDBJ databases">
        <title>The Natural Products Discovery Center: Release of the First 8490 Sequenced Strains for Exploring Actinobacteria Biosynthetic Diversity.</title>
        <authorList>
            <person name="Kalkreuter E."/>
            <person name="Kautsar S.A."/>
            <person name="Yang D."/>
            <person name="Bader C.D."/>
            <person name="Teijaro C.N."/>
            <person name="Fluegel L."/>
            <person name="Davis C.M."/>
            <person name="Simpson J.R."/>
            <person name="Lauterbach L."/>
            <person name="Steele A.D."/>
            <person name="Gui C."/>
            <person name="Meng S."/>
            <person name="Li G."/>
            <person name="Viehrig K."/>
            <person name="Ye F."/>
            <person name="Su P."/>
            <person name="Kiefer A.F."/>
            <person name="Nichols A."/>
            <person name="Cepeda A.J."/>
            <person name="Yan W."/>
            <person name="Fan B."/>
            <person name="Jiang Y."/>
            <person name="Adhikari A."/>
            <person name="Zheng C.-J."/>
            <person name="Schuster L."/>
            <person name="Cowan T.M."/>
            <person name="Smanski M.J."/>
            <person name="Chevrette M.G."/>
            <person name="De Carvalho L.P.S."/>
            <person name="Shen B."/>
        </authorList>
    </citation>
    <scope>NUCLEOTIDE SEQUENCE [LARGE SCALE GENOMIC DNA]</scope>
    <source>
        <strain evidence="3 4">NPDC087220</strain>
    </source>
</reference>
<protein>
    <submittedName>
        <fullName evidence="3">4'-phosphopantetheinyl transferase family protein</fullName>
    </submittedName>
</protein>
<name>A0ABW8EDP9_STRT5</name>
<sequence length="272" mass="27469">MDTVFPSLAPGRIHRWCGATVLTAPRPGLLAAPPLSPAEADVLGALPARRREEWTAGRLLAKRLAGQAYGVPPAAVEVLPREDGSPRVLVGGAPVPDAHLSISHTAGHAAAALARRPVGVDLCETGSADAVRRVAEHVLSPGELALVAGGRPEVLAGAWALKEAAVKADRRSVFGAAPRGVPLLGLRPPRLGGGRRAAAWRAGSAVLALVLAGPGAGAGRAAACGGTALVLPAALDHAGVWSPWPCRFPWDSGRGTSEGEMSGDGATSHLSG</sequence>
<evidence type="ECO:0000313" key="3">
    <source>
        <dbReference type="EMBL" id="MFJ2821359.1"/>
    </source>
</evidence>
<feature type="domain" description="4'-phosphopantetheinyl transferase" evidence="2">
    <location>
        <begin position="117"/>
        <end position="173"/>
    </location>
</feature>
<keyword evidence="4" id="KW-1185">Reference proteome</keyword>
<organism evidence="3 4">
    <name type="scientific">Streptomyces toxytricini</name>
    <name type="common">Actinomyces toxytricini</name>
    <dbReference type="NCBI Taxonomy" id="67369"/>
    <lineage>
        <taxon>Bacteria</taxon>
        <taxon>Bacillati</taxon>
        <taxon>Actinomycetota</taxon>
        <taxon>Actinomycetes</taxon>
        <taxon>Kitasatosporales</taxon>
        <taxon>Streptomycetaceae</taxon>
        <taxon>Streptomyces</taxon>
    </lineage>
</organism>
<evidence type="ECO:0000259" key="2">
    <source>
        <dbReference type="Pfam" id="PF01648"/>
    </source>
</evidence>
<evidence type="ECO:0000313" key="4">
    <source>
        <dbReference type="Proteomes" id="UP001617351"/>
    </source>
</evidence>
<keyword evidence="1 3" id="KW-0808">Transferase</keyword>
<evidence type="ECO:0000256" key="1">
    <source>
        <dbReference type="ARBA" id="ARBA00022679"/>
    </source>
</evidence>
<dbReference type="GO" id="GO:0016740">
    <property type="term" value="F:transferase activity"/>
    <property type="evidence" value="ECO:0007669"/>
    <property type="project" value="UniProtKB-KW"/>
</dbReference>
<dbReference type="Proteomes" id="UP001617351">
    <property type="component" value="Unassembled WGS sequence"/>
</dbReference>
<gene>
    <name evidence="3" type="ORF">ACIO7M_09625</name>
</gene>
<proteinExistence type="predicted"/>
<dbReference type="EMBL" id="JBIUYY010000003">
    <property type="protein sequence ID" value="MFJ2821359.1"/>
    <property type="molecule type" value="Genomic_DNA"/>
</dbReference>
<dbReference type="InterPro" id="IPR037143">
    <property type="entry name" value="4-PPantetheinyl_Trfase_dom_sf"/>
</dbReference>
<dbReference type="SUPFAM" id="SSF56214">
    <property type="entry name" value="4'-phosphopantetheinyl transferase"/>
    <property type="match status" value="2"/>
</dbReference>
<accession>A0ABW8EDP9</accession>